<evidence type="ECO:0000313" key="1">
    <source>
        <dbReference type="EMBL" id="MBT0995459.1"/>
    </source>
</evidence>
<protein>
    <submittedName>
        <fullName evidence="1">Uncharacterized protein</fullName>
    </submittedName>
</protein>
<reference evidence="1 2" key="1">
    <citation type="submission" date="2021-05" db="EMBL/GenBank/DDBJ databases">
        <title>Description of Cellulomonas sp. DKR-3 sp. nov.</title>
        <authorList>
            <person name="Dahal R.H."/>
            <person name="Chaudhary D.K."/>
        </authorList>
    </citation>
    <scope>NUCLEOTIDE SEQUENCE [LARGE SCALE GENOMIC DNA]</scope>
    <source>
        <strain evidence="1 2">DKR-3</strain>
    </source>
</reference>
<name>A0ABS5U234_9CELL</name>
<dbReference type="RefSeq" id="WP_214352428.1">
    <property type="nucleotide sequence ID" value="NZ_JAHBOH010000002.1"/>
</dbReference>
<comment type="caution">
    <text evidence="1">The sequence shown here is derived from an EMBL/GenBank/DDBJ whole genome shotgun (WGS) entry which is preliminary data.</text>
</comment>
<gene>
    <name evidence="1" type="ORF">KIN34_14320</name>
</gene>
<evidence type="ECO:0000313" key="2">
    <source>
        <dbReference type="Proteomes" id="UP000722125"/>
    </source>
</evidence>
<sequence>MLADCDPHDSVYVCVDIEPITMHEIREISTENGVQLVVYEPYDTLA</sequence>
<dbReference type="Proteomes" id="UP000722125">
    <property type="component" value="Unassembled WGS sequence"/>
</dbReference>
<organism evidence="1 2">
    <name type="scientific">Cellulomonas fulva</name>
    <dbReference type="NCBI Taxonomy" id="2835530"/>
    <lineage>
        <taxon>Bacteria</taxon>
        <taxon>Bacillati</taxon>
        <taxon>Actinomycetota</taxon>
        <taxon>Actinomycetes</taxon>
        <taxon>Micrococcales</taxon>
        <taxon>Cellulomonadaceae</taxon>
        <taxon>Cellulomonas</taxon>
    </lineage>
</organism>
<dbReference type="EMBL" id="JAHBOH010000002">
    <property type="protein sequence ID" value="MBT0995459.1"/>
    <property type="molecule type" value="Genomic_DNA"/>
</dbReference>
<keyword evidence="2" id="KW-1185">Reference proteome</keyword>
<accession>A0ABS5U234</accession>
<proteinExistence type="predicted"/>